<accession>A0AAV6WLY1</accession>
<sequence length="555" mass="60256">MEIEEIESRYHKKTQNEGFKNTNGPQMHKTNSNAAASSSSSSSSSSTSLSLFSSPSFSSSRRIGLHRKPNTLSTITKSIPNKSAKKVMPRSKQTIGVPTKPFSQNSKMQSAKINTKPTNKNTQRSKLSKLKKKSEAKMTNSRESGCSGELFVESNYTNSLNYYIDNCTPMGKLSSGSGLDSSSVRENSSSKTANVNSVIRTPPVEASESPEIHSQSKMLVSKSAATPVCYGAGHLLSGVTDKRKCRRRGSLKGGCEKAKLFDDDEINDVNVISTLHDSSIPLLAEASVRLVLSPCDEGREDLYSPLNSCGDVVSGLVSDDSDCRKDCSLRSLNEKFLRDNVIGEASALSLGSLSSGNIIQTPNSDSSSEGCVGRSNIHFELDSIRETLNAVGLSPKSEMTLCDGTGMDFGHTQLRENVDSVCSWVSDSTLDNLRLSQMKISWRDENDEFDCCRCLSDEEIGIDGCSDEGNIDLRSHLGTEFVGNEENDVGIDSDLCPMLVEYEPCISARGGKEKMSPNTSNNVCAESICTNGDDLVASGDSDWTYFHENHLFQIK</sequence>
<feature type="compositionally biased region" description="Polar residues" evidence="1">
    <location>
        <begin position="184"/>
        <end position="194"/>
    </location>
</feature>
<evidence type="ECO:0000313" key="3">
    <source>
        <dbReference type="Proteomes" id="UP000826271"/>
    </source>
</evidence>
<dbReference type="PANTHER" id="PTHR36022:SF1">
    <property type="entry name" value="GPI-ANCHORED ADHESIN-LIKE PROTEIN"/>
    <property type="match status" value="1"/>
</dbReference>
<protein>
    <submittedName>
        <fullName evidence="2">Uncharacterized protein</fullName>
    </submittedName>
</protein>
<proteinExistence type="predicted"/>
<feature type="region of interest" description="Disordered" evidence="1">
    <location>
        <begin position="1"/>
        <end position="144"/>
    </location>
</feature>
<evidence type="ECO:0000313" key="2">
    <source>
        <dbReference type="EMBL" id="KAG8369352.1"/>
    </source>
</evidence>
<dbReference type="AlphaFoldDB" id="A0AAV6WLY1"/>
<feature type="compositionally biased region" description="Polar residues" evidence="1">
    <location>
        <begin position="16"/>
        <end position="29"/>
    </location>
</feature>
<dbReference type="PANTHER" id="PTHR36022">
    <property type="entry name" value="GPI-ANCHORED ADHESIN-LIKE PROTEIN"/>
    <property type="match status" value="1"/>
</dbReference>
<evidence type="ECO:0000256" key="1">
    <source>
        <dbReference type="SAM" id="MobiDB-lite"/>
    </source>
</evidence>
<gene>
    <name evidence="2" type="ORF">BUALT_Bualt14G0002400</name>
</gene>
<name>A0AAV6WLY1_9LAMI</name>
<keyword evidence="3" id="KW-1185">Reference proteome</keyword>
<reference evidence="2" key="1">
    <citation type="submission" date="2019-10" db="EMBL/GenBank/DDBJ databases">
        <authorList>
            <person name="Zhang R."/>
            <person name="Pan Y."/>
            <person name="Wang J."/>
            <person name="Ma R."/>
            <person name="Yu S."/>
        </authorList>
    </citation>
    <scope>NUCLEOTIDE SEQUENCE</scope>
    <source>
        <strain evidence="2">LA-IB0</strain>
        <tissue evidence="2">Leaf</tissue>
    </source>
</reference>
<feature type="compositionally biased region" description="Polar residues" evidence="1">
    <location>
        <begin position="91"/>
        <end position="124"/>
    </location>
</feature>
<organism evidence="2 3">
    <name type="scientific">Buddleja alternifolia</name>
    <dbReference type="NCBI Taxonomy" id="168488"/>
    <lineage>
        <taxon>Eukaryota</taxon>
        <taxon>Viridiplantae</taxon>
        <taxon>Streptophyta</taxon>
        <taxon>Embryophyta</taxon>
        <taxon>Tracheophyta</taxon>
        <taxon>Spermatophyta</taxon>
        <taxon>Magnoliopsida</taxon>
        <taxon>eudicotyledons</taxon>
        <taxon>Gunneridae</taxon>
        <taxon>Pentapetalae</taxon>
        <taxon>asterids</taxon>
        <taxon>lamiids</taxon>
        <taxon>Lamiales</taxon>
        <taxon>Scrophulariaceae</taxon>
        <taxon>Buddlejeae</taxon>
        <taxon>Buddleja</taxon>
    </lineage>
</organism>
<feature type="region of interest" description="Disordered" evidence="1">
    <location>
        <begin position="174"/>
        <end position="194"/>
    </location>
</feature>
<comment type="caution">
    <text evidence="2">The sequence shown here is derived from an EMBL/GenBank/DDBJ whole genome shotgun (WGS) entry which is preliminary data.</text>
</comment>
<feature type="compositionally biased region" description="Polar residues" evidence="1">
    <location>
        <begin position="70"/>
        <end position="81"/>
    </location>
</feature>
<dbReference type="EMBL" id="WHWC01000014">
    <property type="protein sequence ID" value="KAG8369352.1"/>
    <property type="molecule type" value="Genomic_DNA"/>
</dbReference>
<feature type="compositionally biased region" description="Low complexity" evidence="1">
    <location>
        <begin position="30"/>
        <end position="60"/>
    </location>
</feature>
<dbReference type="Proteomes" id="UP000826271">
    <property type="component" value="Unassembled WGS sequence"/>
</dbReference>